<reference evidence="1" key="1">
    <citation type="journal article" date="2013" name="Environ. Microbiol.">
        <title>Microbiota from the distal guts of lean and obese adolescents exhibit partial functional redundancy besides clear differences in community structure.</title>
        <authorList>
            <person name="Ferrer M."/>
            <person name="Ruiz A."/>
            <person name="Lanza F."/>
            <person name="Haange S.B."/>
            <person name="Oberbach A."/>
            <person name="Till H."/>
            <person name="Bargiela R."/>
            <person name="Campoy C."/>
            <person name="Segura M.T."/>
            <person name="Richter M."/>
            <person name="von Bergen M."/>
            <person name="Seifert J."/>
            <person name="Suarez A."/>
        </authorList>
    </citation>
    <scope>NUCLEOTIDE SEQUENCE</scope>
</reference>
<dbReference type="EMBL" id="AJWZ01010454">
    <property type="protein sequence ID" value="EKC48391.1"/>
    <property type="molecule type" value="Genomic_DNA"/>
</dbReference>
<proteinExistence type="predicted"/>
<feature type="non-terminal residue" evidence="1">
    <location>
        <position position="28"/>
    </location>
</feature>
<protein>
    <submittedName>
        <fullName evidence="1">Uncharacterized protein</fullName>
    </submittedName>
</protein>
<evidence type="ECO:0000313" key="1">
    <source>
        <dbReference type="EMBL" id="EKC48391.1"/>
    </source>
</evidence>
<accession>K1SM20</accession>
<gene>
    <name evidence="1" type="ORF">OBE_15213</name>
</gene>
<organism evidence="1">
    <name type="scientific">human gut metagenome</name>
    <dbReference type="NCBI Taxonomy" id="408170"/>
    <lineage>
        <taxon>unclassified sequences</taxon>
        <taxon>metagenomes</taxon>
        <taxon>organismal metagenomes</taxon>
    </lineage>
</organism>
<sequence>MERSLEKAVELGSEWLYETKFSGPQAEA</sequence>
<name>K1SM20_9ZZZZ</name>
<comment type="caution">
    <text evidence="1">The sequence shown here is derived from an EMBL/GenBank/DDBJ whole genome shotgun (WGS) entry which is preliminary data.</text>
</comment>
<dbReference type="AlphaFoldDB" id="K1SM20"/>